<feature type="domain" description="Alpha galactosidase C-terminal" evidence="10">
    <location>
        <begin position="312"/>
        <end position="393"/>
    </location>
</feature>
<evidence type="ECO:0000313" key="14">
    <source>
        <dbReference type="EMBL" id="KAB4109576.1"/>
    </source>
</evidence>
<dbReference type="Proteomes" id="UP000438773">
    <property type="component" value="Unassembled WGS sequence"/>
</dbReference>
<dbReference type="EMBL" id="WCUP01000006">
    <property type="protein sequence ID" value="KAB4109576.1"/>
    <property type="molecule type" value="Genomic_DNA"/>
</dbReference>
<dbReference type="InterPro" id="IPR013780">
    <property type="entry name" value="Glyco_hydro_b"/>
</dbReference>
<evidence type="ECO:0000313" key="20">
    <source>
        <dbReference type="EMBL" id="KAB4235141.1"/>
    </source>
</evidence>
<dbReference type="OrthoDB" id="9807519at2"/>
<evidence type="ECO:0000313" key="32">
    <source>
        <dbReference type="Proteomes" id="UP000441711"/>
    </source>
</evidence>
<dbReference type="EMBL" id="WCTR01000007">
    <property type="protein sequence ID" value="KAB4212446.1"/>
    <property type="molecule type" value="Genomic_DNA"/>
</dbReference>
<accession>A0A174EA21</accession>
<dbReference type="PROSITE" id="PS00512">
    <property type="entry name" value="ALPHA_GALACTOSIDASE"/>
    <property type="match status" value="1"/>
</dbReference>
<evidence type="ECO:0000256" key="1">
    <source>
        <dbReference type="ARBA" id="ARBA00001255"/>
    </source>
</evidence>
<evidence type="ECO:0000313" key="21">
    <source>
        <dbReference type="EMBL" id="KAB4240970.1"/>
    </source>
</evidence>
<dbReference type="Proteomes" id="UP000434462">
    <property type="component" value="Unassembled WGS sequence"/>
</dbReference>
<dbReference type="EMBL" id="WCUA01000003">
    <property type="protein sequence ID" value="KAB4187218.1"/>
    <property type="molecule type" value="Genomic_DNA"/>
</dbReference>
<dbReference type="EMBL" id="CZAF01000001">
    <property type="protein sequence ID" value="CUO33588.1"/>
    <property type="molecule type" value="Genomic_DNA"/>
</dbReference>
<dbReference type="InterPro" id="IPR000111">
    <property type="entry name" value="Glyco_hydro_27/36_CS"/>
</dbReference>
<dbReference type="SUPFAM" id="SSF51011">
    <property type="entry name" value="Glycosyl hydrolase domain"/>
    <property type="match status" value="1"/>
</dbReference>
<dbReference type="EMBL" id="QSTL01000004">
    <property type="protein sequence ID" value="RGM56573.1"/>
    <property type="molecule type" value="Genomic_DNA"/>
</dbReference>
<evidence type="ECO:0000313" key="13">
    <source>
        <dbReference type="EMBL" id="KAB4095902.1"/>
    </source>
</evidence>
<evidence type="ECO:0000313" key="33">
    <source>
        <dbReference type="Proteomes" id="UP000442334"/>
    </source>
</evidence>
<dbReference type="EMBL" id="CZBF01000006">
    <property type="protein sequence ID" value="CUQ19492.1"/>
    <property type="molecule type" value="Genomic_DNA"/>
</dbReference>
<evidence type="ECO:0000313" key="23">
    <source>
        <dbReference type="EMBL" id="RHH32004.1"/>
    </source>
</evidence>
<reference evidence="26 27" key="2">
    <citation type="submission" date="2018-08" db="EMBL/GenBank/DDBJ databases">
        <title>A genome reference for cultivated species of the human gut microbiota.</title>
        <authorList>
            <person name="Zou Y."/>
            <person name="Xue W."/>
            <person name="Luo G."/>
        </authorList>
    </citation>
    <scope>NUCLEOTIDE SEQUENCE [LARGE SCALE GENOMIC DNA]</scope>
    <source>
        <strain evidence="23 27">AM18-14LB</strain>
        <strain evidence="22 26">OM07-9</strain>
    </source>
</reference>
<dbReference type="GO" id="GO:0016052">
    <property type="term" value="P:carbohydrate catabolic process"/>
    <property type="evidence" value="ECO:0007669"/>
    <property type="project" value="UniProtKB-ARBA"/>
</dbReference>
<dbReference type="Proteomes" id="UP000442334">
    <property type="component" value="Unassembled WGS sequence"/>
</dbReference>
<evidence type="ECO:0000313" key="18">
    <source>
        <dbReference type="EMBL" id="KAB4187218.1"/>
    </source>
</evidence>
<dbReference type="RefSeq" id="WP_005835417.1">
    <property type="nucleotide sequence ID" value="NZ_CABKOQ010000015.1"/>
</dbReference>
<evidence type="ECO:0000313" key="26">
    <source>
        <dbReference type="Proteomes" id="UP000261295"/>
    </source>
</evidence>
<evidence type="ECO:0000313" key="30">
    <source>
        <dbReference type="Proteomes" id="UP000434462"/>
    </source>
</evidence>
<evidence type="ECO:0000313" key="19">
    <source>
        <dbReference type="EMBL" id="KAB4212446.1"/>
    </source>
</evidence>
<dbReference type="FunFam" id="3.20.20.70:FF:000202">
    <property type="entry name" value="Alpha-galactosidase"/>
    <property type="match status" value="1"/>
</dbReference>
<dbReference type="Proteomes" id="UP000432488">
    <property type="component" value="Unassembled WGS sequence"/>
</dbReference>
<dbReference type="InterPro" id="IPR013785">
    <property type="entry name" value="Aldolase_TIM"/>
</dbReference>
<keyword evidence="4 9" id="KW-0732">Signal</keyword>
<organism evidence="11 24">
    <name type="scientific">Bacteroides uniformis</name>
    <dbReference type="NCBI Taxonomy" id="820"/>
    <lineage>
        <taxon>Bacteria</taxon>
        <taxon>Pseudomonadati</taxon>
        <taxon>Bacteroidota</taxon>
        <taxon>Bacteroidia</taxon>
        <taxon>Bacteroidales</taxon>
        <taxon>Bacteroidaceae</taxon>
        <taxon>Bacteroides</taxon>
    </lineage>
</organism>
<comment type="similarity">
    <text evidence="2 8">Belongs to the glycosyl hydrolase 27 family.</text>
</comment>
<evidence type="ECO:0000259" key="10">
    <source>
        <dbReference type="Pfam" id="PF17801"/>
    </source>
</evidence>
<feature type="signal peptide" evidence="9">
    <location>
        <begin position="1"/>
        <end position="20"/>
    </location>
</feature>
<dbReference type="EC" id="3.2.1.22" evidence="3 8"/>
<dbReference type="SUPFAM" id="SSF51445">
    <property type="entry name" value="(Trans)glycosidases"/>
    <property type="match status" value="1"/>
</dbReference>
<evidence type="ECO:0000256" key="4">
    <source>
        <dbReference type="ARBA" id="ARBA00022729"/>
    </source>
</evidence>
<dbReference type="EMBL" id="WCTY01000015">
    <property type="protein sequence ID" value="KAB4184270.1"/>
    <property type="molecule type" value="Genomic_DNA"/>
</dbReference>
<dbReference type="Proteomes" id="UP000283766">
    <property type="component" value="Unassembled WGS sequence"/>
</dbReference>
<feature type="chain" id="PRO_5014251187" description="Alpha-galactosidase" evidence="9">
    <location>
        <begin position="21"/>
        <end position="397"/>
    </location>
</feature>
<dbReference type="CDD" id="cd14792">
    <property type="entry name" value="GH27"/>
    <property type="match status" value="1"/>
</dbReference>
<evidence type="ECO:0000313" key="27">
    <source>
        <dbReference type="Proteomes" id="UP000283766"/>
    </source>
</evidence>
<dbReference type="EMBL" id="QRJL01000004">
    <property type="protein sequence ID" value="RHH32004.1"/>
    <property type="molecule type" value="Genomic_DNA"/>
</dbReference>
<evidence type="ECO:0000256" key="7">
    <source>
        <dbReference type="ARBA" id="ARBA00023295"/>
    </source>
</evidence>
<dbReference type="EMBL" id="WCUR01000030">
    <property type="protein sequence ID" value="KAB4116455.1"/>
    <property type="molecule type" value="Genomic_DNA"/>
</dbReference>
<evidence type="ECO:0000256" key="3">
    <source>
        <dbReference type="ARBA" id="ARBA00012755"/>
    </source>
</evidence>
<keyword evidence="6 8" id="KW-1015">Disulfide bond</keyword>
<dbReference type="Gene3D" id="3.20.20.70">
    <property type="entry name" value="Aldolase class I"/>
    <property type="match status" value="1"/>
</dbReference>
<evidence type="ECO:0000313" key="35">
    <source>
        <dbReference type="Proteomes" id="UP000466952"/>
    </source>
</evidence>
<name>A0A174EA21_BACUN</name>
<dbReference type="InterPro" id="IPR002241">
    <property type="entry name" value="Glyco_hydro_27"/>
</dbReference>
<keyword evidence="7 8" id="KW-0326">Glycosidase</keyword>
<evidence type="ECO:0000256" key="5">
    <source>
        <dbReference type="ARBA" id="ARBA00022801"/>
    </source>
</evidence>
<dbReference type="PANTHER" id="PTHR11452">
    <property type="entry name" value="ALPHA-GALACTOSIDASE/ALPHA-N-ACETYLGALACTOSAMINIDASE"/>
    <property type="match status" value="1"/>
</dbReference>
<dbReference type="Proteomes" id="UP000462376">
    <property type="component" value="Unassembled WGS sequence"/>
</dbReference>
<keyword evidence="5 8" id="KW-0378">Hydrolase</keyword>
<reference evidence="28 29" key="3">
    <citation type="journal article" date="2019" name="Nat. Med.">
        <title>A library of human gut bacterial isolates paired with longitudinal multiomics data enables mechanistic microbiome research.</title>
        <authorList>
            <person name="Poyet M."/>
            <person name="Groussin M."/>
            <person name="Gibbons S.M."/>
            <person name="Avila-Pacheco J."/>
            <person name="Jiang X."/>
            <person name="Kearney S.M."/>
            <person name="Perrotta A.R."/>
            <person name="Berdy B."/>
            <person name="Zhao S."/>
            <person name="Lieberman T.D."/>
            <person name="Swanson P.K."/>
            <person name="Smith M."/>
            <person name="Roesemann S."/>
            <person name="Alexander J.E."/>
            <person name="Rich S.A."/>
            <person name="Livny J."/>
            <person name="Vlamakis H."/>
            <person name="Clish C."/>
            <person name="Bullock K."/>
            <person name="Deik A."/>
            <person name="Scott J."/>
            <person name="Pierce K.A."/>
            <person name="Xavier R.J."/>
            <person name="Alm E.J."/>
        </authorList>
    </citation>
    <scope>NUCLEOTIDE SEQUENCE [LARGE SCALE GENOMIC DNA]</scope>
    <source>
        <strain evidence="19 35">BIOML-A11</strain>
        <strain evidence="17 36">BIOML-A19</strain>
        <strain evidence="18 33">BIOML-A21</strain>
        <strain evidence="14 32">BIOML-A36</strain>
        <strain evidence="16 31">BIOML-A37</strain>
        <strain evidence="15 30">BIOML-A38</strain>
        <strain evidence="13 29">BIOML-A42</strain>
        <strain evidence="20 34">BIOML-A5</strain>
        <strain evidence="21 28">BIOML-A6</strain>
    </source>
</reference>
<evidence type="ECO:0000313" key="34">
    <source>
        <dbReference type="Proteomes" id="UP000462376"/>
    </source>
</evidence>
<dbReference type="Proteomes" id="UP000487221">
    <property type="component" value="Unassembled WGS sequence"/>
</dbReference>
<dbReference type="PRINTS" id="PR00740">
    <property type="entry name" value="GLHYDRLASE27"/>
</dbReference>
<proteinExistence type="inferred from homology"/>
<dbReference type="EMBL" id="WCUV01000002">
    <property type="protein sequence ID" value="KAB4095902.1"/>
    <property type="molecule type" value="Genomic_DNA"/>
</dbReference>
<dbReference type="Gene3D" id="2.60.40.1180">
    <property type="entry name" value="Golgi alpha-mannosidase II"/>
    <property type="match status" value="1"/>
</dbReference>
<dbReference type="Proteomes" id="UP000095788">
    <property type="component" value="Unassembled WGS sequence"/>
</dbReference>
<evidence type="ECO:0000313" key="31">
    <source>
        <dbReference type="Proteomes" id="UP000438773"/>
    </source>
</evidence>
<evidence type="ECO:0000313" key="25">
    <source>
        <dbReference type="Proteomes" id="UP000095788"/>
    </source>
</evidence>
<evidence type="ECO:0000313" key="29">
    <source>
        <dbReference type="Proteomes" id="UP000432488"/>
    </source>
</evidence>
<dbReference type="PANTHER" id="PTHR11452:SF75">
    <property type="entry name" value="ALPHA-GALACTOSIDASE MEL1"/>
    <property type="match status" value="1"/>
</dbReference>
<dbReference type="Proteomes" id="UP000441711">
    <property type="component" value="Unassembled WGS sequence"/>
</dbReference>
<evidence type="ECO:0000256" key="2">
    <source>
        <dbReference type="ARBA" id="ARBA00009743"/>
    </source>
</evidence>
<dbReference type="Proteomes" id="UP000095614">
    <property type="component" value="Unassembled WGS sequence"/>
</dbReference>
<dbReference type="Proteomes" id="UP000261295">
    <property type="component" value="Unassembled WGS sequence"/>
</dbReference>
<evidence type="ECO:0000256" key="8">
    <source>
        <dbReference type="RuleBase" id="RU361168"/>
    </source>
</evidence>
<dbReference type="AlphaFoldDB" id="A0A174EA21"/>
<evidence type="ECO:0000313" key="17">
    <source>
        <dbReference type="EMBL" id="KAB4184270.1"/>
    </source>
</evidence>
<evidence type="ECO:0000256" key="9">
    <source>
        <dbReference type="SAM" id="SignalP"/>
    </source>
</evidence>
<dbReference type="EMBL" id="WCUQ01000001">
    <property type="protein sequence ID" value="KAB4128731.1"/>
    <property type="molecule type" value="Genomic_DNA"/>
</dbReference>
<evidence type="ECO:0000313" key="16">
    <source>
        <dbReference type="EMBL" id="KAB4128731.1"/>
    </source>
</evidence>
<dbReference type="Proteomes" id="UP000466952">
    <property type="component" value="Unassembled WGS sequence"/>
</dbReference>
<sequence length="397" mass="44917">MKNRFLCLLFVVCTVISARANSTDSLALTPPMGWNSWNCFSCNINEKQIREIADLMVSTGMKDAGYEYLNIDDCWQVGRDNEGNILVDEKNFPSGIKALADYIHSKGLKFGIYSCAGTLTCAGRPGSRGYQFQDARTYAEWGVDYLKYDWCFDEGQNPQAAYKTMSDALKASGRPIVFSICEWGNSQPWTWAKGIGHLWRTTGDIINAFKGINYWGGCGVVEIIDKNADLHKYAGPGHWNDPDMLQVGNGVLTMEENRSHFTMWCMLAAPLLAGNDIRKMDKETLGILTNKEVIAVNQDKLGKQGGRYMKVGEHEIWVKQLSNGEAAVCFFNRDEQPWNVETVLQKENLSFADVRFWEKEYKVRDLWKHKDIGSTKDKMQFDIPAHGVVLLKLTPKQ</sequence>
<evidence type="ECO:0000313" key="15">
    <source>
        <dbReference type="EMBL" id="KAB4116455.1"/>
    </source>
</evidence>
<dbReference type="InterPro" id="IPR017853">
    <property type="entry name" value="GH"/>
</dbReference>
<dbReference type="Pfam" id="PF16499">
    <property type="entry name" value="Melibiase_2"/>
    <property type="match status" value="1"/>
</dbReference>
<reference evidence="24 25" key="1">
    <citation type="submission" date="2015-09" db="EMBL/GenBank/DDBJ databases">
        <authorList>
            <consortium name="Pathogen Informatics"/>
        </authorList>
    </citation>
    <scope>NUCLEOTIDE SEQUENCE [LARGE SCALE GENOMIC DNA]</scope>
    <source>
        <strain evidence="11 24">2789STDY5834847</strain>
        <strain evidence="12 25">2789STDY5834942</strain>
    </source>
</reference>
<evidence type="ECO:0000313" key="12">
    <source>
        <dbReference type="EMBL" id="CUQ19492.1"/>
    </source>
</evidence>
<dbReference type="InterPro" id="IPR041233">
    <property type="entry name" value="Melibiase_C"/>
</dbReference>
<evidence type="ECO:0000313" key="24">
    <source>
        <dbReference type="Proteomes" id="UP000095614"/>
    </source>
</evidence>
<dbReference type="EMBL" id="WCTM01000008">
    <property type="protein sequence ID" value="KAB4240970.1"/>
    <property type="molecule type" value="Genomic_DNA"/>
</dbReference>
<evidence type="ECO:0000256" key="6">
    <source>
        <dbReference type="ARBA" id="ARBA00023157"/>
    </source>
</evidence>
<dbReference type="Proteomes" id="UP000431575">
    <property type="component" value="Unassembled WGS sequence"/>
</dbReference>
<evidence type="ECO:0000313" key="28">
    <source>
        <dbReference type="Proteomes" id="UP000431575"/>
    </source>
</evidence>
<dbReference type="Pfam" id="PF17801">
    <property type="entry name" value="Melibiase_C"/>
    <property type="match status" value="1"/>
</dbReference>
<protein>
    <recommendedName>
        <fullName evidence="3 8">Alpha-galactosidase</fullName>
        <ecNumber evidence="3 8">3.2.1.22</ecNumber>
    </recommendedName>
    <alternativeName>
        <fullName evidence="8">Melibiase</fullName>
    </alternativeName>
</protein>
<dbReference type="EMBL" id="WCTL01000011">
    <property type="protein sequence ID" value="KAB4235141.1"/>
    <property type="molecule type" value="Genomic_DNA"/>
</dbReference>
<comment type="catalytic activity">
    <reaction evidence="1 8">
        <text>Hydrolysis of terminal, non-reducing alpha-D-galactose residues in alpha-D-galactosides, including galactose oligosaccharides, galactomannans and galactolipids.</text>
        <dbReference type="EC" id="3.2.1.22"/>
    </reaction>
</comment>
<evidence type="ECO:0000313" key="22">
    <source>
        <dbReference type="EMBL" id="RGM56573.1"/>
    </source>
</evidence>
<evidence type="ECO:0000313" key="11">
    <source>
        <dbReference type="EMBL" id="CUO33588.1"/>
    </source>
</evidence>
<evidence type="ECO:0000313" key="36">
    <source>
        <dbReference type="Proteomes" id="UP000487221"/>
    </source>
</evidence>
<gene>
    <name evidence="11" type="primary">agaA_1</name>
    <name evidence="12" type="synonym">agaA_2</name>
    <name evidence="23" type="ORF">DW216_08390</name>
    <name evidence="22" type="ORF">DXC07_06415</name>
    <name evidence="11" type="ORF">ERS852462_00091</name>
    <name evidence="12" type="ORF">ERS852554_03358</name>
    <name evidence="21" type="ORF">GAP41_14390</name>
    <name evidence="20" type="ORF">GAP47_12885</name>
    <name evidence="19" type="ORF">GAP55_11985</name>
    <name evidence="18" type="ORF">GAQ34_04380</name>
    <name evidence="17" type="ORF">GAQ44_09235</name>
    <name evidence="13" type="ORF">GAQ56_02675</name>
    <name evidence="14" type="ORF">GAQ70_10385</name>
    <name evidence="15" type="ORF">GAQ72_10450</name>
    <name evidence="16" type="ORF">GAQ75_00145</name>
</gene>
<dbReference type="GO" id="GO:0004557">
    <property type="term" value="F:alpha-galactosidase activity"/>
    <property type="evidence" value="ECO:0007669"/>
    <property type="project" value="UniProtKB-EC"/>
</dbReference>